<keyword evidence="2" id="KW-1185">Reference proteome</keyword>
<dbReference type="EMBL" id="QTSX02000014">
    <property type="protein sequence ID" value="KAJ9090162.1"/>
    <property type="molecule type" value="Genomic_DNA"/>
</dbReference>
<accession>A0ACC2UTR2</accession>
<name>A0ACC2UTR2_9FUNG</name>
<evidence type="ECO:0000313" key="1">
    <source>
        <dbReference type="EMBL" id="KAJ9090162.1"/>
    </source>
</evidence>
<dbReference type="Proteomes" id="UP001165960">
    <property type="component" value="Unassembled WGS sequence"/>
</dbReference>
<gene>
    <name evidence="1" type="ORF">DSO57_1005332</name>
</gene>
<reference evidence="1" key="1">
    <citation type="submission" date="2022-04" db="EMBL/GenBank/DDBJ databases">
        <title>Genome of the entomopathogenic fungus Entomophthora muscae.</title>
        <authorList>
            <person name="Elya C."/>
            <person name="Lovett B.R."/>
            <person name="Lee E."/>
            <person name="Macias A.M."/>
            <person name="Hajek A.E."/>
            <person name="De Bivort B.L."/>
            <person name="Kasson M.T."/>
            <person name="De Fine Licht H.H."/>
            <person name="Stajich J.E."/>
        </authorList>
    </citation>
    <scope>NUCLEOTIDE SEQUENCE</scope>
    <source>
        <strain evidence="1">Berkeley</strain>
    </source>
</reference>
<protein>
    <submittedName>
        <fullName evidence="1">Uncharacterized protein</fullName>
    </submittedName>
</protein>
<sequence length="90" mass="10078">MNGMNLEKGLLLAWFAEASPIECGDNNLPLLLTSALKKCDIVRGDLLIDESSDGFTLIKKLKEIQGKLIVKTSMPRNMKRKLSVNELYIQ</sequence>
<comment type="caution">
    <text evidence="1">The sequence shown here is derived from an EMBL/GenBank/DDBJ whole genome shotgun (WGS) entry which is preliminary data.</text>
</comment>
<organism evidence="1 2">
    <name type="scientific">Entomophthora muscae</name>
    <dbReference type="NCBI Taxonomy" id="34485"/>
    <lineage>
        <taxon>Eukaryota</taxon>
        <taxon>Fungi</taxon>
        <taxon>Fungi incertae sedis</taxon>
        <taxon>Zoopagomycota</taxon>
        <taxon>Entomophthoromycotina</taxon>
        <taxon>Entomophthoromycetes</taxon>
        <taxon>Entomophthorales</taxon>
        <taxon>Entomophthoraceae</taxon>
        <taxon>Entomophthora</taxon>
    </lineage>
</organism>
<evidence type="ECO:0000313" key="2">
    <source>
        <dbReference type="Proteomes" id="UP001165960"/>
    </source>
</evidence>
<proteinExistence type="predicted"/>